<dbReference type="AlphaFoldDB" id="A0A377BPM7"/>
<gene>
    <name evidence="2" type="primary">fdoH_1</name>
    <name evidence="2" type="ORF">NCTC10429_00241</name>
</gene>
<evidence type="ECO:0000313" key="3">
    <source>
        <dbReference type="Proteomes" id="UP000254088"/>
    </source>
</evidence>
<dbReference type="Proteomes" id="UP000254088">
    <property type="component" value="Unassembled WGS sequence"/>
</dbReference>
<evidence type="ECO:0000313" key="2">
    <source>
        <dbReference type="EMBL" id="STL73995.1"/>
    </source>
</evidence>
<feature type="compositionally biased region" description="Polar residues" evidence="1">
    <location>
        <begin position="1"/>
        <end position="17"/>
    </location>
</feature>
<dbReference type="EMBL" id="UGEX01000001">
    <property type="protein sequence ID" value="STL73995.1"/>
    <property type="molecule type" value="Genomic_DNA"/>
</dbReference>
<name>A0A377BPM7_ECOLX</name>
<sequence length="41" mass="5033">MAYQSQDIIRRSATNGLTPAPQARDFQEKWRTHRRYHLYRL</sequence>
<reference evidence="2 3" key="1">
    <citation type="submission" date="2018-06" db="EMBL/GenBank/DDBJ databases">
        <authorList>
            <consortium name="Pathogen Informatics"/>
            <person name="Doyle S."/>
        </authorList>
    </citation>
    <scope>NUCLEOTIDE SEQUENCE [LARGE SCALE GENOMIC DNA]</scope>
    <source>
        <strain evidence="2 3">NCTC10429</strain>
    </source>
</reference>
<accession>A0A377BPM7</accession>
<protein>
    <submittedName>
        <fullName evidence="2">Formate dehydrogenase-O</fullName>
    </submittedName>
</protein>
<feature type="region of interest" description="Disordered" evidence="1">
    <location>
        <begin position="1"/>
        <end position="26"/>
    </location>
</feature>
<evidence type="ECO:0000256" key="1">
    <source>
        <dbReference type="SAM" id="MobiDB-lite"/>
    </source>
</evidence>
<organism evidence="2 3">
    <name type="scientific">Escherichia coli</name>
    <dbReference type="NCBI Taxonomy" id="562"/>
    <lineage>
        <taxon>Bacteria</taxon>
        <taxon>Pseudomonadati</taxon>
        <taxon>Pseudomonadota</taxon>
        <taxon>Gammaproteobacteria</taxon>
        <taxon>Enterobacterales</taxon>
        <taxon>Enterobacteriaceae</taxon>
        <taxon>Escherichia</taxon>
    </lineage>
</organism>
<proteinExistence type="predicted"/>